<dbReference type="PANTHER" id="PTHR21366">
    <property type="entry name" value="GLYOXALASE FAMILY PROTEIN"/>
    <property type="match status" value="1"/>
</dbReference>
<evidence type="ECO:0000313" key="3">
    <source>
        <dbReference type="EMBL" id="SNS39603.1"/>
    </source>
</evidence>
<dbReference type="InterPro" id="IPR029068">
    <property type="entry name" value="Glyas_Bleomycin-R_OHBP_Dase"/>
</dbReference>
<keyword evidence="1" id="KW-0479">Metal-binding</keyword>
<dbReference type="PROSITE" id="PS51819">
    <property type="entry name" value="VOC"/>
    <property type="match status" value="1"/>
</dbReference>
<dbReference type="EMBL" id="FZPA01000001">
    <property type="protein sequence ID" value="SNS39603.1"/>
    <property type="molecule type" value="Genomic_DNA"/>
</dbReference>
<dbReference type="InterPro" id="IPR037523">
    <property type="entry name" value="VOC_core"/>
</dbReference>
<dbReference type="Pfam" id="PF00903">
    <property type="entry name" value="Glyoxalase"/>
    <property type="match status" value="1"/>
</dbReference>
<evidence type="ECO:0000259" key="2">
    <source>
        <dbReference type="PROSITE" id="PS51819"/>
    </source>
</evidence>
<proteinExistence type="predicted"/>
<dbReference type="OrthoDB" id="9803142at2"/>
<dbReference type="PROSITE" id="PS00934">
    <property type="entry name" value="GLYOXALASE_I_1"/>
    <property type="match status" value="1"/>
</dbReference>
<organism evidence="3 4">
    <name type="scientific">Sphingopyxis indica</name>
    <dbReference type="NCBI Taxonomy" id="436663"/>
    <lineage>
        <taxon>Bacteria</taxon>
        <taxon>Pseudomonadati</taxon>
        <taxon>Pseudomonadota</taxon>
        <taxon>Alphaproteobacteria</taxon>
        <taxon>Sphingomonadales</taxon>
        <taxon>Sphingomonadaceae</taxon>
        <taxon>Sphingopyxis</taxon>
    </lineage>
</organism>
<accession>A0A239E6F5</accession>
<dbReference type="AlphaFoldDB" id="A0A239E6F5"/>
<protein>
    <submittedName>
        <fullName evidence="3">Glyoxalase/Bleomycin resistance protein/Dioxygenase superfamily protein</fullName>
    </submittedName>
</protein>
<keyword evidence="3" id="KW-0223">Dioxygenase</keyword>
<dbReference type="GO" id="GO:0051213">
    <property type="term" value="F:dioxygenase activity"/>
    <property type="evidence" value="ECO:0007669"/>
    <property type="project" value="UniProtKB-KW"/>
</dbReference>
<dbReference type="Gene3D" id="3.10.180.10">
    <property type="entry name" value="2,3-Dihydroxybiphenyl 1,2-Dioxygenase, domain 1"/>
    <property type="match status" value="1"/>
</dbReference>
<name>A0A239E6F5_9SPHN</name>
<evidence type="ECO:0000313" key="4">
    <source>
        <dbReference type="Proteomes" id="UP000198339"/>
    </source>
</evidence>
<reference evidence="3 4" key="1">
    <citation type="submission" date="2017-06" db="EMBL/GenBank/DDBJ databases">
        <authorList>
            <person name="Kim H.J."/>
            <person name="Triplett B.A."/>
        </authorList>
    </citation>
    <scope>NUCLEOTIDE SEQUENCE [LARGE SCALE GENOMIC DNA]</scope>
    <source>
        <strain evidence="3 4">DS15</strain>
    </source>
</reference>
<dbReference type="GO" id="GO:0004462">
    <property type="term" value="F:lactoylglutathione lyase activity"/>
    <property type="evidence" value="ECO:0007669"/>
    <property type="project" value="InterPro"/>
</dbReference>
<dbReference type="SUPFAM" id="SSF54593">
    <property type="entry name" value="Glyoxalase/Bleomycin resistance protein/Dihydroxybiphenyl dioxygenase"/>
    <property type="match status" value="1"/>
</dbReference>
<sequence>MSDTRFSVTALDHIVLCVNDVNATRAFYERVLGMTSREERPGKWSLQFGAHKISLQDARTAPSIARDTVPGSGNFCLLSDVPVAEWRGHLAEQGVEIIDSGHRDGATGTIDSLYFHDPDGNLVEVSNIVAAR</sequence>
<dbReference type="InterPro" id="IPR018146">
    <property type="entry name" value="Glyoxalase_1_CS"/>
</dbReference>
<dbReference type="InterPro" id="IPR004360">
    <property type="entry name" value="Glyas_Fos-R_dOase_dom"/>
</dbReference>
<dbReference type="PANTHER" id="PTHR21366:SF14">
    <property type="entry name" value="GLYOXALASE DOMAIN-CONTAINING PROTEIN 5"/>
    <property type="match status" value="1"/>
</dbReference>
<feature type="domain" description="VOC" evidence="2">
    <location>
        <begin position="10"/>
        <end position="128"/>
    </location>
</feature>
<dbReference type="InterPro" id="IPR050383">
    <property type="entry name" value="GlyoxalaseI/FosfomycinResist"/>
</dbReference>
<evidence type="ECO:0000256" key="1">
    <source>
        <dbReference type="ARBA" id="ARBA00022723"/>
    </source>
</evidence>
<keyword evidence="4" id="KW-1185">Reference proteome</keyword>
<dbReference type="Proteomes" id="UP000198339">
    <property type="component" value="Unassembled WGS sequence"/>
</dbReference>
<dbReference type="GO" id="GO:0046872">
    <property type="term" value="F:metal ion binding"/>
    <property type="evidence" value="ECO:0007669"/>
    <property type="project" value="UniProtKB-KW"/>
</dbReference>
<dbReference type="RefSeq" id="WP_089214457.1">
    <property type="nucleotide sequence ID" value="NZ_FZPA01000001.1"/>
</dbReference>
<gene>
    <name evidence="3" type="ORF">SAMN06295955_101599</name>
</gene>
<keyword evidence="3" id="KW-0560">Oxidoreductase</keyword>